<proteinExistence type="predicted"/>
<evidence type="ECO:0000259" key="2">
    <source>
        <dbReference type="Pfam" id="PF00188"/>
    </source>
</evidence>
<dbReference type="PANTHER" id="PTHR31157:SF1">
    <property type="entry name" value="SCP DOMAIN-CONTAINING PROTEIN"/>
    <property type="match status" value="1"/>
</dbReference>
<dbReference type="InterPro" id="IPR014044">
    <property type="entry name" value="CAP_dom"/>
</dbReference>
<evidence type="ECO:0000256" key="1">
    <source>
        <dbReference type="SAM" id="MobiDB-lite"/>
    </source>
</evidence>
<feature type="compositionally biased region" description="Low complexity" evidence="1">
    <location>
        <begin position="93"/>
        <end position="107"/>
    </location>
</feature>
<reference evidence="4" key="1">
    <citation type="submission" date="2017-12" db="EMBL/GenBank/DDBJ databases">
        <title>Genomic analysis of Paracoccus sp. CBA4604.</title>
        <authorList>
            <person name="Roh S.W."/>
            <person name="Kim J.Y."/>
            <person name="Kim J.S."/>
        </authorList>
    </citation>
    <scope>NUCLEOTIDE SEQUENCE [LARGE SCALE GENOMIC DNA]</scope>
    <source>
        <strain evidence="4">CBA4604</strain>
    </source>
</reference>
<feature type="region of interest" description="Disordered" evidence="1">
    <location>
        <begin position="85"/>
        <end position="113"/>
    </location>
</feature>
<keyword evidence="4" id="KW-1185">Reference proteome</keyword>
<dbReference type="Pfam" id="PF00188">
    <property type="entry name" value="CAP"/>
    <property type="match status" value="1"/>
</dbReference>
<dbReference type="PANTHER" id="PTHR31157">
    <property type="entry name" value="SCP DOMAIN-CONTAINING PROTEIN"/>
    <property type="match status" value="1"/>
</dbReference>
<accession>A0A2K9MCN5</accession>
<dbReference type="KEGG" id="paru:CYR75_02780"/>
<name>A0A2K9MCN5_9RHOB</name>
<evidence type="ECO:0000313" key="3">
    <source>
        <dbReference type="EMBL" id="AUM73363.1"/>
    </source>
</evidence>
<dbReference type="SUPFAM" id="SSF55797">
    <property type="entry name" value="PR-1-like"/>
    <property type="match status" value="1"/>
</dbReference>
<feature type="domain" description="SCP" evidence="2">
    <location>
        <begin position="129"/>
        <end position="237"/>
    </location>
</feature>
<dbReference type="Proteomes" id="UP000234882">
    <property type="component" value="Chromosome"/>
</dbReference>
<dbReference type="InterPro" id="IPR035940">
    <property type="entry name" value="CAP_sf"/>
</dbReference>
<sequence>MLGHVRDLRAAAGQGKSGWQAAPQVARAARGGTLRLRRAFRFIRDLNIFPANRRVSMPRPASFLSWALAPALMLGLAGCELPSAAGDSEQPFTTPATANPNLPAPATEELAPLCPAPDPAQLAVLEQQINAERTRLGRSALTFRPELAVAAQAHACDMARMGRLGVAGSNGSSVVDRIRAVNYSACSSAQLIGQQGGATGQMAQWLAHKPDQEILVHNKFDDAGIGMVASGGRYWWSLVMADRCS</sequence>
<dbReference type="EMBL" id="CP025583">
    <property type="protein sequence ID" value="AUM73363.1"/>
    <property type="molecule type" value="Genomic_DNA"/>
</dbReference>
<organism evidence="3 4">
    <name type="scientific">Paracoccus jeotgali</name>
    <dbReference type="NCBI Taxonomy" id="2065379"/>
    <lineage>
        <taxon>Bacteria</taxon>
        <taxon>Pseudomonadati</taxon>
        <taxon>Pseudomonadota</taxon>
        <taxon>Alphaproteobacteria</taxon>
        <taxon>Rhodobacterales</taxon>
        <taxon>Paracoccaceae</taxon>
        <taxon>Paracoccus</taxon>
    </lineage>
</organism>
<gene>
    <name evidence="3" type="ORF">CYR75_02780</name>
</gene>
<dbReference type="Gene3D" id="3.40.33.10">
    <property type="entry name" value="CAP"/>
    <property type="match status" value="1"/>
</dbReference>
<evidence type="ECO:0000313" key="4">
    <source>
        <dbReference type="Proteomes" id="UP000234882"/>
    </source>
</evidence>
<protein>
    <recommendedName>
        <fullName evidence="2">SCP domain-containing protein</fullName>
    </recommendedName>
</protein>
<dbReference type="CDD" id="cd05379">
    <property type="entry name" value="CAP_bacterial"/>
    <property type="match status" value="1"/>
</dbReference>
<dbReference type="AlphaFoldDB" id="A0A2K9MCN5"/>